<accession>A0ABS6QB62</accession>
<evidence type="ECO:0000313" key="1">
    <source>
        <dbReference type="EMBL" id="MBV4491412.1"/>
    </source>
</evidence>
<organism evidence="1 2">
    <name type="scientific">Pseudomonas oryzicola</name>
    <dbReference type="NCBI Taxonomy" id="485876"/>
    <lineage>
        <taxon>Bacteria</taxon>
        <taxon>Pseudomonadati</taxon>
        <taxon>Pseudomonadota</taxon>
        <taxon>Gammaproteobacteria</taxon>
        <taxon>Pseudomonadales</taxon>
        <taxon>Pseudomonadaceae</taxon>
        <taxon>Pseudomonas</taxon>
    </lineage>
</organism>
<comment type="caution">
    <text evidence="1">The sequence shown here is derived from an EMBL/GenBank/DDBJ whole genome shotgun (WGS) entry which is preliminary data.</text>
</comment>
<dbReference type="EMBL" id="JABWRZ020000001">
    <property type="protein sequence ID" value="MBV4491412.1"/>
    <property type="molecule type" value="Genomic_DNA"/>
</dbReference>
<reference evidence="1 2" key="1">
    <citation type="journal article" date="2020" name="Microorganisms">
        <title>Reliable Identification of Environmental Pseudomonas Isolates Using the rpoD Gene.</title>
        <authorList>
            <consortium name="The Broad Institute Genome Sequencing Platform"/>
            <person name="Girard L."/>
            <person name="Lood C."/>
            <person name="Rokni-Zadeh H."/>
            <person name="van Noort V."/>
            <person name="Lavigne R."/>
            <person name="De Mot R."/>
        </authorList>
    </citation>
    <scope>NUCLEOTIDE SEQUENCE [LARGE SCALE GENOMIC DNA]</scope>
    <source>
        <strain evidence="1 2">RD9SR1</strain>
    </source>
</reference>
<evidence type="ECO:0008006" key="3">
    <source>
        <dbReference type="Google" id="ProtNLM"/>
    </source>
</evidence>
<keyword evidence="2" id="KW-1185">Reference proteome</keyword>
<proteinExistence type="predicted"/>
<sequence>MSNSDEELRAARVMVWIDEAFGGGMGSHQAKPPHDLISEEMVSSALKSFNSVSSAIAEGAVRVAQEFANILGFRSGAARSVKITFVNGSPFSLIKAKSELSHGIWMDGMQPPDVIEPGQTVAWGSESSGIFTGTEGSVEYCICGSFENAGPQDLKISFKVDWDNPYDGSNSCRHSWPSGDDSNPFWNKVSLKDPDKGSIRGDNCEMQWVFRYLG</sequence>
<protein>
    <recommendedName>
        <fullName evidence="3">Phage tail protein</fullName>
    </recommendedName>
</protein>
<name>A0ABS6QB62_9PSED</name>
<gene>
    <name evidence="1" type="ORF">HU760_012490</name>
</gene>
<dbReference type="Gene3D" id="2.60.270.50">
    <property type="match status" value="1"/>
</dbReference>
<evidence type="ECO:0000313" key="2">
    <source>
        <dbReference type="Proteomes" id="UP000609530"/>
    </source>
</evidence>
<dbReference type="Proteomes" id="UP000609530">
    <property type="component" value="Unassembled WGS sequence"/>
</dbReference>
<dbReference type="RefSeq" id="WP_186674263.1">
    <property type="nucleotide sequence ID" value="NZ_JABWRZ020000001.1"/>
</dbReference>